<dbReference type="SUPFAM" id="SSF51658">
    <property type="entry name" value="Xylose isomerase-like"/>
    <property type="match status" value="1"/>
</dbReference>
<feature type="binding site" evidence="7">
    <location>
        <position position="174"/>
    </location>
    <ligand>
        <name>Zn(2+)</name>
        <dbReference type="ChEBI" id="CHEBI:29105"/>
        <label>2</label>
    </ligand>
</feature>
<name>A0A134AKK7_9FIRM</name>
<dbReference type="OrthoDB" id="9805666at2"/>
<dbReference type="SMART" id="SM00518">
    <property type="entry name" value="AP2Ec"/>
    <property type="match status" value="1"/>
</dbReference>
<dbReference type="FunFam" id="3.20.20.150:FF:000001">
    <property type="entry name" value="Probable endonuclease 4"/>
    <property type="match status" value="1"/>
</dbReference>
<dbReference type="InterPro" id="IPR036237">
    <property type="entry name" value="Xyl_isomerase-like_sf"/>
</dbReference>
<organism evidence="9 10">
    <name type="scientific">Aedoeadaptatus coxii</name>
    <dbReference type="NCBI Taxonomy" id="755172"/>
    <lineage>
        <taxon>Bacteria</taxon>
        <taxon>Bacillati</taxon>
        <taxon>Bacillota</taxon>
        <taxon>Tissierellia</taxon>
        <taxon>Tissierellales</taxon>
        <taxon>Peptoniphilaceae</taxon>
        <taxon>Aedoeadaptatus</taxon>
    </lineage>
</organism>
<dbReference type="GO" id="GO:0003906">
    <property type="term" value="F:DNA-(apurinic or apyrimidinic site) endonuclease activity"/>
    <property type="evidence" value="ECO:0007669"/>
    <property type="project" value="TreeGrafter"/>
</dbReference>
<feature type="binding site" evidence="7">
    <location>
        <position position="223"/>
    </location>
    <ligand>
        <name>Zn(2+)</name>
        <dbReference type="ChEBI" id="CHEBI:29105"/>
        <label>3</label>
    </ligand>
</feature>
<evidence type="ECO:0000256" key="4">
    <source>
        <dbReference type="ARBA" id="ARBA00022801"/>
    </source>
</evidence>
<dbReference type="GO" id="GO:0008833">
    <property type="term" value="F:deoxyribonuclease IV (phage-T4-induced) activity"/>
    <property type="evidence" value="ECO:0007669"/>
    <property type="project" value="UniProtKB-UniRule"/>
</dbReference>
<dbReference type="RefSeq" id="WP_068366538.1">
    <property type="nucleotide sequence ID" value="NZ_KQ960157.1"/>
</dbReference>
<feature type="binding site" evidence="7">
    <location>
        <position position="141"/>
    </location>
    <ligand>
        <name>Zn(2+)</name>
        <dbReference type="ChEBI" id="CHEBI:29105"/>
        <label>2</label>
    </ligand>
</feature>
<keyword evidence="2 7" id="KW-0479">Metal-binding</keyword>
<dbReference type="GO" id="GO:0006284">
    <property type="term" value="P:base-excision repair"/>
    <property type="evidence" value="ECO:0007669"/>
    <property type="project" value="TreeGrafter"/>
</dbReference>
<keyword evidence="5 7" id="KW-0862">Zinc</keyword>
<protein>
    <recommendedName>
        <fullName evidence="7">Probable endonuclease 4</fullName>
        <ecNumber evidence="7">3.1.21.2</ecNumber>
    </recommendedName>
    <alternativeName>
        <fullName evidence="7">Endodeoxyribonuclease IV</fullName>
    </alternativeName>
    <alternativeName>
        <fullName evidence="7">Endonuclease IV</fullName>
    </alternativeName>
</protein>
<dbReference type="HAMAP" id="MF_00152">
    <property type="entry name" value="Nfo"/>
    <property type="match status" value="1"/>
</dbReference>
<feature type="binding site" evidence="7">
    <location>
        <position position="106"/>
    </location>
    <ligand>
        <name>Zn(2+)</name>
        <dbReference type="ChEBI" id="CHEBI:29105"/>
        <label>1</label>
    </ligand>
</feature>
<evidence type="ECO:0000256" key="5">
    <source>
        <dbReference type="ARBA" id="ARBA00022833"/>
    </source>
</evidence>
<dbReference type="EMBL" id="LSDG01000005">
    <property type="protein sequence ID" value="KXB68241.1"/>
    <property type="molecule type" value="Genomic_DNA"/>
</dbReference>
<reference evidence="10" key="1">
    <citation type="submission" date="2016-01" db="EMBL/GenBank/DDBJ databases">
        <authorList>
            <person name="Mitreva M."/>
            <person name="Pepin K.H."/>
            <person name="Mihindukulasuriya K.A."/>
            <person name="Fulton R."/>
            <person name="Fronick C."/>
            <person name="O'Laughlin M."/>
            <person name="Miner T."/>
            <person name="Herter B."/>
            <person name="Rosa B.A."/>
            <person name="Cordes M."/>
            <person name="Tomlinson C."/>
            <person name="Wollam A."/>
            <person name="Palsikar V.B."/>
            <person name="Mardis E.R."/>
            <person name="Wilson R.K."/>
        </authorList>
    </citation>
    <scope>NUCLEOTIDE SEQUENCE [LARGE SCALE GENOMIC DNA]</scope>
    <source>
        <strain evidence="10">DNF00729</strain>
    </source>
</reference>
<keyword evidence="3 7" id="KW-0227">DNA damage</keyword>
<dbReference type="EC" id="3.1.21.2" evidence="7"/>
<dbReference type="GO" id="GO:0003677">
    <property type="term" value="F:DNA binding"/>
    <property type="evidence" value="ECO:0007669"/>
    <property type="project" value="InterPro"/>
</dbReference>
<keyword evidence="6 7" id="KW-0234">DNA repair</keyword>
<comment type="similarity">
    <text evidence="1 7">Belongs to the AP endonuclease 2 family.</text>
</comment>
<dbReference type="PATRIC" id="fig|755172.3.peg.252"/>
<dbReference type="STRING" id="755172.HMPREF1863_00262"/>
<accession>A0A134AKK7</accession>
<evidence type="ECO:0000256" key="1">
    <source>
        <dbReference type="ARBA" id="ARBA00005340"/>
    </source>
</evidence>
<dbReference type="GO" id="GO:0008270">
    <property type="term" value="F:zinc ion binding"/>
    <property type="evidence" value="ECO:0007669"/>
    <property type="project" value="UniProtKB-UniRule"/>
</dbReference>
<dbReference type="InterPro" id="IPR013022">
    <property type="entry name" value="Xyl_isomerase-like_TIM-brl"/>
</dbReference>
<evidence type="ECO:0000313" key="10">
    <source>
        <dbReference type="Proteomes" id="UP000070442"/>
    </source>
</evidence>
<dbReference type="InterPro" id="IPR001719">
    <property type="entry name" value="AP_endonuc_2"/>
</dbReference>
<gene>
    <name evidence="7" type="primary">nfo</name>
    <name evidence="9" type="ORF">HMPREF1863_00262</name>
</gene>
<dbReference type="AlphaFoldDB" id="A0A134AKK7"/>
<evidence type="ECO:0000259" key="8">
    <source>
        <dbReference type="Pfam" id="PF01261"/>
    </source>
</evidence>
<dbReference type="PANTHER" id="PTHR21445">
    <property type="entry name" value="ENDONUCLEASE IV ENDODEOXYRIBONUCLEASE IV"/>
    <property type="match status" value="1"/>
</dbReference>
<keyword evidence="4 7" id="KW-0378">Hydrolase</keyword>
<feature type="domain" description="Xylose isomerase-like TIM barrel" evidence="8">
    <location>
        <begin position="19"/>
        <end position="269"/>
    </location>
</feature>
<sequence>MRKIGYHTSVTKGWVQAMEEVKGFGATTFQFFSRNPRGSKAKELDYEDLASFQKYRSDFGPVIAHGAYTMNPASSKEEVREKSIALLADDMERLAAFPEDTVYVFHPGSHTGDGVEKGIERIVRGLSVVKEKFPHGRICLETMSGKGSEVGSRLEELQAIIEGVADDNLGILLDTCHMFSAGYDLSKPGDVLNQIEDTVGLHRVHGLHLNDSLIPFGAKKDRHAPVGGGEIGLDSIVNFIGQSIFKDLPMALETPGEGADHEKEIEALQSALSSR</sequence>
<evidence type="ECO:0000256" key="3">
    <source>
        <dbReference type="ARBA" id="ARBA00022763"/>
    </source>
</evidence>
<dbReference type="Gene3D" id="3.20.20.150">
    <property type="entry name" value="Divalent-metal-dependent TIM barrel enzymes"/>
    <property type="match status" value="1"/>
</dbReference>
<dbReference type="InterPro" id="IPR018246">
    <property type="entry name" value="AP_endonuc_F2_Zn_BS"/>
</dbReference>
<dbReference type="PROSITE" id="PS00731">
    <property type="entry name" value="AP_NUCLEASE_F2_3"/>
    <property type="match status" value="1"/>
</dbReference>
<keyword evidence="7 9" id="KW-0255">Endonuclease</keyword>
<feature type="binding site" evidence="7">
    <location>
        <position position="65"/>
    </location>
    <ligand>
        <name>Zn(2+)</name>
        <dbReference type="ChEBI" id="CHEBI:29105"/>
        <label>1</label>
    </ligand>
</feature>
<feature type="binding site" evidence="7">
    <location>
        <position position="253"/>
    </location>
    <ligand>
        <name>Zn(2+)</name>
        <dbReference type="ChEBI" id="CHEBI:29105"/>
        <label>2</label>
    </ligand>
</feature>
<dbReference type="NCBIfam" id="TIGR00587">
    <property type="entry name" value="nfo"/>
    <property type="match status" value="1"/>
</dbReference>
<keyword evidence="7" id="KW-0540">Nuclease</keyword>
<dbReference type="CDD" id="cd00019">
    <property type="entry name" value="AP2Ec"/>
    <property type="match status" value="1"/>
</dbReference>
<evidence type="ECO:0000313" key="9">
    <source>
        <dbReference type="EMBL" id="KXB68241.1"/>
    </source>
</evidence>
<comment type="cofactor">
    <cofactor evidence="7">
        <name>Zn(2+)</name>
        <dbReference type="ChEBI" id="CHEBI:29105"/>
    </cofactor>
    <text evidence="7">Binds 3 Zn(2+) ions.</text>
</comment>
<comment type="catalytic activity">
    <reaction evidence="7">
        <text>Endonucleolytic cleavage to 5'-phosphooligonucleotide end-products.</text>
        <dbReference type="EC" id="3.1.21.2"/>
    </reaction>
</comment>
<comment type="function">
    <text evidence="7">Endonuclease IV plays a role in DNA repair. It cleaves phosphodiester bonds at apurinic or apyrimidinic (AP) sites, generating a 3'-hydroxyl group and a 5'-terminal sugar phosphate.</text>
</comment>
<dbReference type="PROSITE" id="PS51432">
    <property type="entry name" value="AP_NUCLEASE_F2_4"/>
    <property type="match status" value="1"/>
</dbReference>
<evidence type="ECO:0000256" key="2">
    <source>
        <dbReference type="ARBA" id="ARBA00022723"/>
    </source>
</evidence>
<evidence type="ECO:0000256" key="7">
    <source>
        <dbReference type="HAMAP-Rule" id="MF_00152"/>
    </source>
</evidence>
<feature type="binding site" evidence="7">
    <location>
        <position position="221"/>
    </location>
    <ligand>
        <name>Zn(2+)</name>
        <dbReference type="ChEBI" id="CHEBI:29105"/>
        <label>3</label>
    </ligand>
</feature>
<dbReference type="PANTHER" id="PTHR21445:SF0">
    <property type="entry name" value="APURINIC-APYRIMIDINIC ENDONUCLEASE"/>
    <property type="match status" value="1"/>
</dbReference>
<keyword evidence="10" id="KW-1185">Reference proteome</keyword>
<feature type="binding site" evidence="7">
    <location>
        <position position="208"/>
    </location>
    <ligand>
        <name>Zn(2+)</name>
        <dbReference type="ChEBI" id="CHEBI:29105"/>
        <label>2</label>
    </ligand>
</feature>
<evidence type="ECO:0000256" key="6">
    <source>
        <dbReference type="ARBA" id="ARBA00023204"/>
    </source>
</evidence>
<feature type="binding site" evidence="7">
    <location>
        <position position="177"/>
    </location>
    <ligand>
        <name>Zn(2+)</name>
        <dbReference type="ChEBI" id="CHEBI:29105"/>
        <label>3</label>
    </ligand>
</feature>
<comment type="caution">
    <text evidence="9">The sequence shown here is derived from an EMBL/GenBank/DDBJ whole genome shotgun (WGS) entry which is preliminary data.</text>
</comment>
<dbReference type="Pfam" id="PF01261">
    <property type="entry name" value="AP_endonuc_2"/>
    <property type="match status" value="1"/>
</dbReference>
<feature type="binding site" evidence="7">
    <location>
        <position position="141"/>
    </location>
    <ligand>
        <name>Zn(2+)</name>
        <dbReference type="ChEBI" id="CHEBI:29105"/>
        <label>1</label>
    </ligand>
</feature>
<dbReference type="Proteomes" id="UP000070442">
    <property type="component" value="Unassembled WGS sequence"/>
</dbReference>
<proteinExistence type="inferred from homology"/>
<dbReference type="GO" id="GO:0008081">
    <property type="term" value="F:phosphoric diester hydrolase activity"/>
    <property type="evidence" value="ECO:0007669"/>
    <property type="project" value="TreeGrafter"/>
</dbReference>